<accession>A0A261G6H6</accession>
<proteinExistence type="predicted"/>
<dbReference type="Pfam" id="PF08818">
    <property type="entry name" value="DUF1801"/>
    <property type="match status" value="1"/>
</dbReference>
<keyword evidence="3" id="KW-1185">Reference proteome</keyword>
<feature type="domain" description="YdhG-like" evidence="1">
    <location>
        <begin position="25"/>
        <end position="113"/>
    </location>
</feature>
<evidence type="ECO:0000259" key="1">
    <source>
        <dbReference type="Pfam" id="PF08818"/>
    </source>
</evidence>
<name>A0A261G6H6_9BIFI</name>
<evidence type="ECO:0000313" key="3">
    <source>
        <dbReference type="Proteomes" id="UP000216451"/>
    </source>
</evidence>
<dbReference type="OrthoDB" id="3236524at2"/>
<sequence>MTPTALPPITDPIGDYIAAQSVDMQPRLYEVYQAIASVLPDATEKMSYGIPTFWQGRNLIHFAAFTRHIGIYPGSKAIEAFNDRLTEYKTSKGTIQIPNDKPLPLGLIKELAQWSKEHNAR</sequence>
<dbReference type="SUPFAM" id="SSF159888">
    <property type="entry name" value="YdhG-like"/>
    <property type="match status" value="1"/>
</dbReference>
<dbReference type="Gene3D" id="3.90.1150.200">
    <property type="match status" value="1"/>
</dbReference>
<dbReference type="RefSeq" id="WP_094693453.1">
    <property type="nucleotide sequence ID" value="NZ_CALENZ010000001.1"/>
</dbReference>
<reference evidence="2 3" key="1">
    <citation type="journal article" date="2017" name="BMC Genomics">
        <title>Comparative genomic and phylogenomic analyses of the Bifidobacteriaceae family.</title>
        <authorList>
            <person name="Lugli G.A."/>
            <person name="Milani C."/>
            <person name="Turroni F."/>
            <person name="Duranti S."/>
            <person name="Mancabelli L."/>
            <person name="Mangifesta M."/>
            <person name="Ferrario C."/>
            <person name="Modesto M."/>
            <person name="Mattarelli P."/>
            <person name="Jiri K."/>
            <person name="van Sinderen D."/>
            <person name="Ventura M."/>
        </authorList>
    </citation>
    <scope>NUCLEOTIDE SEQUENCE [LARGE SCALE GENOMIC DNA]</scope>
    <source>
        <strain evidence="2 3">LMG 28769</strain>
    </source>
</reference>
<dbReference type="GeneID" id="98295760"/>
<gene>
    <name evidence="2" type="ORF">BAQU_1090</name>
</gene>
<dbReference type="AlphaFoldDB" id="A0A261G6H6"/>
<dbReference type="InterPro" id="IPR014922">
    <property type="entry name" value="YdhG-like"/>
</dbReference>
<comment type="caution">
    <text evidence="2">The sequence shown here is derived from an EMBL/GenBank/DDBJ whole genome shotgun (WGS) entry which is preliminary data.</text>
</comment>
<organism evidence="2 3">
    <name type="scientific">Bifidobacterium aquikefiri</name>
    <dbReference type="NCBI Taxonomy" id="1653207"/>
    <lineage>
        <taxon>Bacteria</taxon>
        <taxon>Bacillati</taxon>
        <taxon>Actinomycetota</taxon>
        <taxon>Actinomycetes</taxon>
        <taxon>Bifidobacteriales</taxon>
        <taxon>Bifidobacteriaceae</taxon>
        <taxon>Bifidobacterium</taxon>
    </lineage>
</organism>
<dbReference type="Proteomes" id="UP000216451">
    <property type="component" value="Unassembled WGS sequence"/>
</dbReference>
<dbReference type="EMBL" id="MWXA01000005">
    <property type="protein sequence ID" value="OZG67018.1"/>
    <property type="molecule type" value="Genomic_DNA"/>
</dbReference>
<protein>
    <recommendedName>
        <fullName evidence="1">YdhG-like domain-containing protein</fullName>
    </recommendedName>
</protein>
<evidence type="ECO:0000313" key="2">
    <source>
        <dbReference type="EMBL" id="OZG67018.1"/>
    </source>
</evidence>